<proteinExistence type="inferred from homology"/>
<feature type="binding site" evidence="10">
    <location>
        <position position="74"/>
    </location>
    <ligand>
        <name>Na(+)</name>
        <dbReference type="ChEBI" id="CHEBI:29101"/>
        <note>structural</note>
    </ligand>
</feature>
<dbReference type="PANTHER" id="PTHR28259">
    <property type="entry name" value="FLUORIDE EXPORT PROTEIN 1-RELATED"/>
    <property type="match status" value="1"/>
</dbReference>
<dbReference type="EMBL" id="CP013023">
    <property type="protein sequence ID" value="ANF98018.1"/>
    <property type="molecule type" value="Genomic_DNA"/>
</dbReference>
<dbReference type="NCBIfam" id="TIGR00494">
    <property type="entry name" value="crcB"/>
    <property type="match status" value="1"/>
</dbReference>
<protein>
    <recommendedName>
        <fullName evidence="10">Fluoride-specific ion channel FluC</fullName>
    </recommendedName>
</protein>
<evidence type="ECO:0000313" key="11">
    <source>
        <dbReference type="EMBL" id="ANF98018.1"/>
    </source>
</evidence>
<dbReference type="Proteomes" id="UP000078148">
    <property type="component" value="Chromosome"/>
</dbReference>
<accession>A0A172ZK93</accession>
<comment type="catalytic activity">
    <reaction evidence="8">
        <text>fluoride(in) = fluoride(out)</text>
        <dbReference type="Rhea" id="RHEA:76159"/>
        <dbReference type="ChEBI" id="CHEBI:17051"/>
    </reaction>
    <physiologicalReaction direction="left-to-right" evidence="8">
        <dbReference type="Rhea" id="RHEA:76160"/>
    </physiologicalReaction>
</comment>
<keyword evidence="10" id="KW-0915">Sodium</keyword>
<keyword evidence="12" id="KW-1185">Reference proteome</keyword>
<gene>
    <name evidence="10" type="primary">fluC</name>
    <name evidence="10" type="synonym">crcB</name>
    <name evidence="11" type="ORF">AR543_19665</name>
</gene>
<dbReference type="GO" id="GO:0005886">
    <property type="term" value="C:plasma membrane"/>
    <property type="evidence" value="ECO:0007669"/>
    <property type="project" value="UniProtKB-SubCell"/>
</dbReference>
<reference evidence="12" key="1">
    <citation type="submission" date="2015-10" db="EMBL/GenBank/DDBJ databases">
        <title>Genome of Paenibacillus bovis sp. nov.</title>
        <authorList>
            <person name="Wu Z."/>
            <person name="Gao C."/>
            <person name="Liu Z."/>
            <person name="Zheng H."/>
        </authorList>
    </citation>
    <scope>NUCLEOTIDE SEQUENCE [LARGE SCALE GENOMIC DNA]</scope>
    <source>
        <strain evidence="12">BD3526</strain>
    </source>
</reference>
<evidence type="ECO:0000256" key="5">
    <source>
        <dbReference type="ARBA" id="ARBA00023136"/>
    </source>
</evidence>
<keyword evidence="3 10" id="KW-0812">Transmembrane</keyword>
<keyword evidence="10" id="KW-0406">Ion transport</keyword>
<evidence type="ECO:0000256" key="6">
    <source>
        <dbReference type="ARBA" id="ARBA00023303"/>
    </source>
</evidence>
<dbReference type="AlphaFoldDB" id="A0A172ZK93"/>
<feature type="binding site" evidence="10">
    <location>
        <position position="71"/>
    </location>
    <ligand>
        <name>Na(+)</name>
        <dbReference type="ChEBI" id="CHEBI:29101"/>
        <note>structural</note>
    </ligand>
</feature>
<evidence type="ECO:0000313" key="12">
    <source>
        <dbReference type="Proteomes" id="UP000078148"/>
    </source>
</evidence>
<organism evidence="11 12">
    <name type="scientific">Paenibacillus bovis</name>
    <dbReference type="NCBI Taxonomy" id="1616788"/>
    <lineage>
        <taxon>Bacteria</taxon>
        <taxon>Bacillati</taxon>
        <taxon>Bacillota</taxon>
        <taxon>Bacilli</taxon>
        <taxon>Bacillales</taxon>
        <taxon>Paenibacillaceae</taxon>
        <taxon>Paenibacillus</taxon>
    </lineage>
</organism>
<dbReference type="GO" id="GO:0062054">
    <property type="term" value="F:fluoride channel activity"/>
    <property type="evidence" value="ECO:0007669"/>
    <property type="project" value="UniProtKB-UniRule"/>
</dbReference>
<keyword evidence="2 10" id="KW-1003">Cell membrane</keyword>
<evidence type="ECO:0000256" key="7">
    <source>
        <dbReference type="ARBA" id="ARBA00035120"/>
    </source>
</evidence>
<keyword evidence="10" id="KW-0813">Transport</keyword>
<dbReference type="RefSeq" id="WP_060536103.1">
    <property type="nucleotide sequence ID" value="NZ_CP013023.1"/>
</dbReference>
<keyword evidence="4 10" id="KW-1133">Transmembrane helix</keyword>
<feature type="transmembrane region" description="Helical" evidence="10">
    <location>
        <begin position="91"/>
        <end position="114"/>
    </location>
</feature>
<name>A0A172ZK93_9BACL</name>
<sequence>MLYVLVALFGVLGAVCRYLISVLIPNHGFPLATLLINLAGSFLLAVIMKYLSRLPRFSPMLITAIGTGFVGSFTTFSTFSVESIQMIEKQWYGFAALYIMISLVGGLLASRLGFYLSERWLKREEAPHVR</sequence>
<evidence type="ECO:0000256" key="2">
    <source>
        <dbReference type="ARBA" id="ARBA00022475"/>
    </source>
</evidence>
<dbReference type="HAMAP" id="MF_00454">
    <property type="entry name" value="FluC"/>
    <property type="match status" value="1"/>
</dbReference>
<dbReference type="PANTHER" id="PTHR28259:SF1">
    <property type="entry name" value="FLUORIDE EXPORT PROTEIN 1-RELATED"/>
    <property type="match status" value="1"/>
</dbReference>
<evidence type="ECO:0000256" key="9">
    <source>
        <dbReference type="ARBA" id="ARBA00049940"/>
    </source>
</evidence>
<dbReference type="OrthoDB" id="9799631at2"/>
<keyword evidence="5 10" id="KW-0472">Membrane</keyword>
<evidence type="ECO:0000256" key="8">
    <source>
        <dbReference type="ARBA" id="ARBA00035585"/>
    </source>
</evidence>
<keyword evidence="10" id="KW-0479">Metal-binding</keyword>
<dbReference type="InterPro" id="IPR003691">
    <property type="entry name" value="FluC"/>
</dbReference>
<dbReference type="Pfam" id="PF02537">
    <property type="entry name" value="CRCB"/>
    <property type="match status" value="1"/>
</dbReference>
<comment type="similarity">
    <text evidence="7 10">Belongs to the fluoride channel Fluc/FEX (TC 1.A.43) family.</text>
</comment>
<dbReference type="STRING" id="1616788.AR543_19665"/>
<evidence type="ECO:0000256" key="4">
    <source>
        <dbReference type="ARBA" id="ARBA00022989"/>
    </source>
</evidence>
<dbReference type="GO" id="GO:0140114">
    <property type="term" value="P:cellular detoxification of fluoride"/>
    <property type="evidence" value="ECO:0007669"/>
    <property type="project" value="UniProtKB-UniRule"/>
</dbReference>
<evidence type="ECO:0000256" key="1">
    <source>
        <dbReference type="ARBA" id="ARBA00004651"/>
    </source>
</evidence>
<evidence type="ECO:0000256" key="10">
    <source>
        <dbReference type="HAMAP-Rule" id="MF_00454"/>
    </source>
</evidence>
<keyword evidence="6 10" id="KW-0407">Ion channel</keyword>
<feature type="transmembrane region" description="Helical" evidence="10">
    <location>
        <begin position="60"/>
        <end position="79"/>
    </location>
</feature>
<comment type="activity regulation">
    <text evidence="10">Na(+) is not transported, but it plays an essential structural role and its presence is essential for fluoride channel function.</text>
</comment>
<dbReference type="KEGG" id="pbv:AR543_19665"/>
<dbReference type="GO" id="GO:0046872">
    <property type="term" value="F:metal ion binding"/>
    <property type="evidence" value="ECO:0007669"/>
    <property type="project" value="UniProtKB-KW"/>
</dbReference>
<comment type="subcellular location">
    <subcellularLocation>
        <location evidence="1 10">Cell membrane</location>
        <topology evidence="1 10">Multi-pass membrane protein</topology>
    </subcellularLocation>
</comment>
<comment type="function">
    <text evidence="9 10">Fluoride-specific ion channel. Important for reducing fluoride concentration in the cell, thus reducing its toxicity.</text>
</comment>
<feature type="transmembrane region" description="Helical" evidence="10">
    <location>
        <begin position="29"/>
        <end position="48"/>
    </location>
</feature>
<reference evidence="11 12" key="2">
    <citation type="journal article" date="2016" name="Int. J. Syst. Evol. Microbiol.">
        <title>Paenibacillus bovis sp. nov., isolated from raw yak (Bos grunniens) milk.</title>
        <authorList>
            <person name="Gao C."/>
            <person name="Han J."/>
            <person name="Liu Z."/>
            <person name="Xu X."/>
            <person name="Hang F."/>
            <person name="Wu Z."/>
        </authorList>
    </citation>
    <scope>NUCLEOTIDE SEQUENCE [LARGE SCALE GENOMIC DNA]</scope>
    <source>
        <strain evidence="11 12">BD3526</strain>
    </source>
</reference>
<evidence type="ECO:0000256" key="3">
    <source>
        <dbReference type="ARBA" id="ARBA00022692"/>
    </source>
</evidence>